<gene>
    <name evidence="1" type="ORF">ACFPOE_11375</name>
</gene>
<organism evidence="1 2">
    <name type="scientific">Caenimonas terrae</name>
    <dbReference type="NCBI Taxonomy" id="696074"/>
    <lineage>
        <taxon>Bacteria</taxon>
        <taxon>Pseudomonadati</taxon>
        <taxon>Pseudomonadota</taxon>
        <taxon>Betaproteobacteria</taxon>
        <taxon>Burkholderiales</taxon>
        <taxon>Comamonadaceae</taxon>
        <taxon>Caenimonas</taxon>
    </lineage>
</organism>
<reference evidence="2" key="1">
    <citation type="journal article" date="2019" name="Int. J. Syst. Evol. Microbiol.">
        <title>The Global Catalogue of Microorganisms (GCM) 10K type strain sequencing project: providing services to taxonomists for standard genome sequencing and annotation.</title>
        <authorList>
            <consortium name="The Broad Institute Genomics Platform"/>
            <consortium name="The Broad Institute Genome Sequencing Center for Infectious Disease"/>
            <person name="Wu L."/>
            <person name="Ma J."/>
        </authorList>
    </citation>
    <scope>NUCLEOTIDE SEQUENCE [LARGE SCALE GENOMIC DNA]</scope>
    <source>
        <strain evidence="2">CCUG 57401</strain>
    </source>
</reference>
<evidence type="ECO:0000313" key="2">
    <source>
        <dbReference type="Proteomes" id="UP001596037"/>
    </source>
</evidence>
<comment type="caution">
    <text evidence="1">The sequence shown here is derived from an EMBL/GenBank/DDBJ whole genome shotgun (WGS) entry which is preliminary data.</text>
</comment>
<accession>A0ABW0NGJ5</accession>
<name>A0ABW0NGJ5_9BURK</name>
<dbReference type="Proteomes" id="UP001596037">
    <property type="component" value="Unassembled WGS sequence"/>
</dbReference>
<evidence type="ECO:0008006" key="3">
    <source>
        <dbReference type="Google" id="ProtNLM"/>
    </source>
</evidence>
<proteinExistence type="predicted"/>
<protein>
    <recommendedName>
        <fullName evidence="3">DUF3168 domain-containing protein</fullName>
    </recommendedName>
</protein>
<sequence>MAAHIAIRNAIVNLLVGGTPVAAGRVYPNRNYALPQGVDSQVNAHRVQSVPNRGPVYANAPIDWTTDMRLVVSARYISGGSSAEDLADAIAVDCVGRVLADQTLAGLCDAIEPGQLTWDQDEADGNLAQITWDFQVVHRTFNNVIS</sequence>
<evidence type="ECO:0000313" key="1">
    <source>
        <dbReference type="EMBL" id="MFC5498137.1"/>
    </source>
</evidence>
<keyword evidence="2" id="KW-1185">Reference proteome</keyword>
<dbReference type="EMBL" id="JBHSMF010000006">
    <property type="protein sequence ID" value="MFC5498137.1"/>
    <property type="molecule type" value="Genomic_DNA"/>
</dbReference>
<dbReference type="RefSeq" id="WP_376850197.1">
    <property type="nucleotide sequence ID" value="NZ_JBHSMF010000006.1"/>
</dbReference>